<evidence type="ECO:0000313" key="3">
    <source>
        <dbReference type="EMBL" id="OEV18292.1"/>
    </source>
</evidence>
<evidence type="ECO:0000313" key="4">
    <source>
        <dbReference type="Proteomes" id="UP000175971"/>
    </source>
</evidence>
<accession>A0A1E7LQ00</accession>
<dbReference type="AlphaFoldDB" id="A0A1E7LQ00"/>
<dbReference type="PATRIC" id="fig|518642.7.peg.5221"/>
<dbReference type="RefSeq" id="WP_070202722.1">
    <property type="nucleotide sequence ID" value="NZ_LJGZ01000094.1"/>
</dbReference>
<evidence type="ECO:0008006" key="5">
    <source>
        <dbReference type="Google" id="ProtNLM"/>
    </source>
</evidence>
<organism evidence="3 4">
    <name type="scientific">Streptomyces nanshensis</name>
    <dbReference type="NCBI Taxonomy" id="518642"/>
    <lineage>
        <taxon>Bacteria</taxon>
        <taxon>Bacillati</taxon>
        <taxon>Actinomycetota</taxon>
        <taxon>Actinomycetes</taxon>
        <taxon>Kitasatosporales</taxon>
        <taxon>Streptomycetaceae</taxon>
        <taxon>Streptomyces</taxon>
    </lineage>
</organism>
<feature type="region of interest" description="Disordered" evidence="1">
    <location>
        <begin position="164"/>
        <end position="183"/>
    </location>
</feature>
<sequence length="273" mass="28188">MGRPSRLGDEDRSDYAEVLDEVLASAEIRRLLERSGVSAGRLRTRALAAAARTAPAAAAEHRAYAALRRAHHDRVPDGGRPSLSGPGAQERPGAGVLAVLGVLTPILAAVAATTFLLLGYGLRLTDSLTDLADTLVRVGWVSLAIAAATSLISLVALYRTAALQSAPGSPSGPSRGEDRSPDLDRARDAWRTALRDKAIRPFLLQELAEAADGTAEVPGGSSRPAPPAFTGPDFSAPDFTAPDFSGPGAHTRPAYSRPDFTGPGFSGPGAPGA</sequence>
<comment type="caution">
    <text evidence="3">The sequence shown here is derived from an EMBL/GenBank/DDBJ whole genome shotgun (WGS) entry which is preliminary data.</text>
</comment>
<keyword evidence="2" id="KW-0812">Transmembrane</keyword>
<feature type="compositionally biased region" description="Gly residues" evidence="1">
    <location>
        <begin position="264"/>
        <end position="273"/>
    </location>
</feature>
<keyword evidence="2" id="KW-0472">Membrane</keyword>
<gene>
    <name evidence="3" type="ORF">AN221_24570</name>
</gene>
<evidence type="ECO:0000256" key="2">
    <source>
        <dbReference type="SAM" id="Phobius"/>
    </source>
</evidence>
<feature type="transmembrane region" description="Helical" evidence="2">
    <location>
        <begin position="138"/>
        <end position="158"/>
    </location>
</feature>
<dbReference type="OrthoDB" id="4245117at2"/>
<feature type="transmembrane region" description="Helical" evidence="2">
    <location>
        <begin position="96"/>
        <end position="118"/>
    </location>
</feature>
<feature type="region of interest" description="Disordered" evidence="1">
    <location>
        <begin position="211"/>
        <end position="273"/>
    </location>
</feature>
<evidence type="ECO:0000256" key="1">
    <source>
        <dbReference type="SAM" id="MobiDB-lite"/>
    </source>
</evidence>
<protein>
    <recommendedName>
        <fullName evidence="5">Transmembrane protein</fullName>
    </recommendedName>
</protein>
<name>A0A1E7LQ00_9ACTN</name>
<dbReference type="Proteomes" id="UP000175971">
    <property type="component" value="Unassembled WGS sequence"/>
</dbReference>
<dbReference type="EMBL" id="LJGZ01000094">
    <property type="protein sequence ID" value="OEV18292.1"/>
    <property type="molecule type" value="Genomic_DNA"/>
</dbReference>
<keyword evidence="2" id="KW-1133">Transmembrane helix</keyword>
<keyword evidence="4" id="KW-1185">Reference proteome</keyword>
<reference evidence="3 4" key="1">
    <citation type="journal article" date="2016" name="Front. Microbiol.">
        <title>Comparative Genomics Analysis of Streptomyces Species Reveals Their Adaptation to the Marine Environment and Their Diversity at the Genomic Level.</title>
        <authorList>
            <person name="Tian X."/>
            <person name="Zhang Z."/>
            <person name="Yang T."/>
            <person name="Chen M."/>
            <person name="Li J."/>
            <person name="Chen F."/>
            <person name="Yang J."/>
            <person name="Li W."/>
            <person name="Zhang B."/>
            <person name="Zhang Z."/>
            <person name="Wu J."/>
            <person name="Zhang C."/>
            <person name="Long L."/>
            <person name="Xiao J."/>
        </authorList>
    </citation>
    <scope>NUCLEOTIDE SEQUENCE [LARGE SCALE GENOMIC DNA]</scope>
    <source>
        <strain evidence="3 4">SCSIO M10372</strain>
    </source>
</reference>
<proteinExistence type="predicted"/>